<comment type="similarity">
    <text evidence="3">Belongs to the NDC1 family.</text>
</comment>
<evidence type="ECO:0000256" key="12">
    <source>
        <dbReference type="ARBA" id="ARBA00023242"/>
    </source>
</evidence>
<dbReference type="GO" id="GO:0070631">
    <property type="term" value="P:spindle pole body localization"/>
    <property type="evidence" value="ECO:0007669"/>
    <property type="project" value="TreeGrafter"/>
</dbReference>
<gene>
    <name evidence="14" type="ORF">HYPBUDRAFT_160341</name>
</gene>
<dbReference type="EMBL" id="KV454539">
    <property type="protein sequence ID" value="ODV68414.1"/>
    <property type="molecule type" value="Genomic_DNA"/>
</dbReference>
<evidence type="ECO:0000256" key="5">
    <source>
        <dbReference type="ARBA" id="ARBA00022692"/>
    </source>
</evidence>
<name>A0A1E4RMC1_9ASCO</name>
<evidence type="ECO:0000256" key="8">
    <source>
        <dbReference type="ARBA" id="ARBA00022989"/>
    </source>
</evidence>
<evidence type="ECO:0000256" key="7">
    <source>
        <dbReference type="ARBA" id="ARBA00022927"/>
    </source>
</evidence>
<dbReference type="GO" id="GO:0006999">
    <property type="term" value="P:nuclear pore organization"/>
    <property type="evidence" value="ECO:0007669"/>
    <property type="project" value="TreeGrafter"/>
</dbReference>
<evidence type="ECO:0000256" key="13">
    <source>
        <dbReference type="SAM" id="Phobius"/>
    </source>
</evidence>
<keyword evidence="8 13" id="KW-1133">Transmembrane helix</keyword>
<evidence type="ECO:0000256" key="10">
    <source>
        <dbReference type="ARBA" id="ARBA00023132"/>
    </source>
</evidence>
<keyword evidence="10" id="KW-0906">Nuclear pore complex</keyword>
<evidence type="ECO:0000256" key="3">
    <source>
        <dbReference type="ARBA" id="ARBA00005760"/>
    </source>
</evidence>
<evidence type="ECO:0000313" key="14">
    <source>
        <dbReference type="EMBL" id="ODV68414.1"/>
    </source>
</evidence>
<keyword evidence="5 13" id="KW-0812">Transmembrane</keyword>
<sequence>MSGSKPTGRVSSYQSYFEKVLAKRLRYLNNINGLLAILISITLAIPYGSFWWNLLLTFTIRGPLIFIALTLIKLSRDYNSTVQLSPNKTLAQQIAYTVFSKKSLVHFFFYLASSIIFAGVFIFQLPFTYDYYTVSKIYQQKAPINDEWVYYWYYSTYIAVVYTFQHLIFQRNRLKFQYGVNKVKPESVFFNKVPKLFGNSVGLNVISSITGPLLYLVLRGFIYKANWLLIFLLGLDQKIPPIHISIKDLFNLSYFSFHVLYCWEIVNHVYQIYATIGCLDGRKPISTYSSDPINTLLSGLRNIEEDHQLSRLTAFQELAYISTTDDPDGVKLRLAIYSAHSKTGYIWPSILDECALVIKETTSRVNYRNKFDLKKLQQTQSILKDDVNTNLLKTDDDIFGNSYFTSPSSKINSQNSTSPLAKYNLESESLNKSNFFASLSNLSLCKSLENLIILPAKSIFINQISIKQNSSHAKGNFVSKTLSDLCDTYNEYQQSFLSSSFGTFFRVTLRRDADSRVLNPVNYGNAVISISNLLIHAVEEDKHNTINNNHSSDIINLLEKPIRACSNYTDSLPASIYISKEDENKTHHLIALIHDLTMNEFYKLCLKYNYKLNDLVLSARAFKLAKWVIDVAIAQQQQQEASQSNKGVDLRF</sequence>
<organism evidence="14 15">
    <name type="scientific">Hyphopichia burtonii NRRL Y-1933</name>
    <dbReference type="NCBI Taxonomy" id="984485"/>
    <lineage>
        <taxon>Eukaryota</taxon>
        <taxon>Fungi</taxon>
        <taxon>Dikarya</taxon>
        <taxon>Ascomycota</taxon>
        <taxon>Saccharomycotina</taxon>
        <taxon>Pichiomycetes</taxon>
        <taxon>Debaryomycetaceae</taxon>
        <taxon>Hyphopichia</taxon>
    </lineage>
</organism>
<dbReference type="GO" id="GO:0051028">
    <property type="term" value="P:mRNA transport"/>
    <property type="evidence" value="ECO:0007669"/>
    <property type="project" value="UniProtKB-KW"/>
</dbReference>
<proteinExistence type="inferred from homology"/>
<evidence type="ECO:0000256" key="2">
    <source>
        <dbReference type="ARBA" id="ARBA00004567"/>
    </source>
</evidence>
<evidence type="ECO:0000313" key="15">
    <source>
        <dbReference type="Proteomes" id="UP000095085"/>
    </source>
</evidence>
<evidence type="ECO:0000256" key="11">
    <source>
        <dbReference type="ARBA" id="ARBA00023136"/>
    </source>
</evidence>
<reference evidence="15" key="1">
    <citation type="submission" date="2016-05" db="EMBL/GenBank/DDBJ databases">
        <title>Comparative genomics of biotechnologically important yeasts.</title>
        <authorList>
            <consortium name="DOE Joint Genome Institute"/>
            <person name="Riley R."/>
            <person name="Haridas S."/>
            <person name="Wolfe K.H."/>
            <person name="Lopes M.R."/>
            <person name="Hittinger C.T."/>
            <person name="Goker M."/>
            <person name="Salamov A."/>
            <person name="Wisecaver J."/>
            <person name="Long T.M."/>
            <person name="Aerts A.L."/>
            <person name="Barry K."/>
            <person name="Choi C."/>
            <person name="Clum A."/>
            <person name="Coughlan A.Y."/>
            <person name="Deshpande S."/>
            <person name="Douglass A.P."/>
            <person name="Hanson S.J."/>
            <person name="Klenk H.-P."/>
            <person name="Labutti K."/>
            <person name="Lapidus A."/>
            <person name="Lindquist E."/>
            <person name="Lipzen A."/>
            <person name="Meier-Kolthoff J.P."/>
            <person name="Ohm R.A."/>
            <person name="Otillar R.P."/>
            <person name="Pangilinan J."/>
            <person name="Peng Y."/>
            <person name="Rokas A."/>
            <person name="Rosa C.A."/>
            <person name="Scheuner C."/>
            <person name="Sibirny A.A."/>
            <person name="Slot J.C."/>
            <person name="Stielow J.B."/>
            <person name="Sun H."/>
            <person name="Kurtzman C.P."/>
            <person name="Blackwell M."/>
            <person name="Grigoriev I.V."/>
            <person name="Jeffries T.W."/>
        </authorList>
    </citation>
    <scope>NUCLEOTIDE SEQUENCE [LARGE SCALE GENOMIC DNA]</scope>
    <source>
        <strain evidence="15">NRRL Y-1933</strain>
    </source>
</reference>
<protein>
    <recommendedName>
        <fullName evidence="16">Nucleoporin NDC1</fullName>
    </recommendedName>
</protein>
<dbReference type="STRING" id="984485.A0A1E4RMC1"/>
<dbReference type="AlphaFoldDB" id="A0A1E4RMC1"/>
<dbReference type="GO" id="GO:0015031">
    <property type="term" value="P:protein transport"/>
    <property type="evidence" value="ECO:0007669"/>
    <property type="project" value="UniProtKB-KW"/>
</dbReference>
<feature type="transmembrane region" description="Helical" evidence="13">
    <location>
        <begin position="51"/>
        <end position="72"/>
    </location>
</feature>
<dbReference type="Proteomes" id="UP000095085">
    <property type="component" value="Unassembled WGS sequence"/>
</dbReference>
<dbReference type="GO" id="GO:0031965">
    <property type="term" value="C:nuclear membrane"/>
    <property type="evidence" value="ECO:0007669"/>
    <property type="project" value="UniProtKB-SubCell"/>
</dbReference>
<evidence type="ECO:0000256" key="9">
    <source>
        <dbReference type="ARBA" id="ARBA00023010"/>
    </source>
</evidence>
<feature type="transmembrane region" description="Helical" evidence="13">
    <location>
        <begin position="149"/>
        <end position="169"/>
    </location>
</feature>
<dbReference type="GO" id="GO:0106166">
    <property type="term" value="F:spindle pole body-nuclear membrane anchor activity"/>
    <property type="evidence" value="ECO:0007669"/>
    <property type="project" value="TreeGrafter"/>
</dbReference>
<evidence type="ECO:0000256" key="6">
    <source>
        <dbReference type="ARBA" id="ARBA00022816"/>
    </source>
</evidence>
<keyword evidence="7" id="KW-0653">Protein transport</keyword>
<evidence type="ECO:0000256" key="1">
    <source>
        <dbReference type="ARBA" id="ARBA00004232"/>
    </source>
</evidence>
<dbReference type="RefSeq" id="XP_020077481.1">
    <property type="nucleotide sequence ID" value="XM_020222482.1"/>
</dbReference>
<dbReference type="GO" id="GO:0070762">
    <property type="term" value="C:nuclear pore transmembrane ring"/>
    <property type="evidence" value="ECO:0007669"/>
    <property type="project" value="TreeGrafter"/>
</dbReference>
<feature type="transmembrane region" description="Helical" evidence="13">
    <location>
        <begin position="107"/>
        <end position="129"/>
    </location>
</feature>
<evidence type="ECO:0008006" key="16">
    <source>
        <dbReference type="Google" id="ProtNLM"/>
    </source>
</evidence>
<dbReference type="OrthoDB" id="67850at2759"/>
<dbReference type="InterPro" id="IPR019049">
    <property type="entry name" value="Nucleoporin_prot_Ndc1/Nup"/>
</dbReference>
<keyword evidence="4" id="KW-0813">Transport</keyword>
<keyword evidence="11 13" id="KW-0472">Membrane</keyword>
<dbReference type="GeneID" id="30997031"/>
<evidence type="ECO:0000256" key="4">
    <source>
        <dbReference type="ARBA" id="ARBA00022448"/>
    </source>
</evidence>
<feature type="transmembrane region" description="Helical" evidence="13">
    <location>
        <begin position="27"/>
        <end position="45"/>
    </location>
</feature>
<comment type="subcellular location">
    <subcellularLocation>
        <location evidence="1">Nucleus membrane</location>
        <topology evidence="1">Multi-pass membrane protein</topology>
    </subcellularLocation>
    <subcellularLocation>
        <location evidence="2">Nucleus</location>
        <location evidence="2">Nuclear pore complex</location>
    </subcellularLocation>
</comment>
<keyword evidence="9" id="KW-0811">Translocation</keyword>
<keyword evidence="6" id="KW-0509">mRNA transport</keyword>
<accession>A0A1E4RMC1</accession>
<keyword evidence="15" id="KW-1185">Reference proteome</keyword>
<dbReference type="PANTHER" id="PTHR13269:SF6">
    <property type="entry name" value="NUCLEOPORIN NDC1"/>
    <property type="match status" value="1"/>
</dbReference>
<dbReference type="GO" id="GO:0005816">
    <property type="term" value="C:spindle pole body"/>
    <property type="evidence" value="ECO:0007669"/>
    <property type="project" value="TreeGrafter"/>
</dbReference>
<dbReference type="PANTHER" id="PTHR13269">
    <property type="entry name" value="NUCLEOPORIN NDC1"/>
    <property type="match status" value="1"/>
</dbReference>
<dbReference type="Pfam" id="PF09531">
    <property type="entry name" value="Ndc1_Nup"/>
    <property type="match status" value="1"/>
</dbReference>
<keyword evidence="12" id="KW-0539">Nucleus</keyword>